<reference evidence="1" key="1">
    <citation type="submission" date="2021-02" db="EMBL/GenBank/DDBJ databases">
        <authorList>
            <person name="Han P."/>
        </authorList>
    </citation>
    <scope>NUCLEOTIDE SEQUENCE</scope>
    <source>
        <strain evidence="1">Candidatus Nitrosotenuis uzonensis 5A</strain>
    </source>
</reference>
<protein>
    <submittedName>
        <fullName evidence="1">Uncharacterized protein</fullName>
    </submittedName>
</protein>
<evidence type="ECO:0000313" key="2">
    <source>
        <dbReference type="Proteomes" id="UP000655759"/>
    </source>
</evidence>
<dbReference type="EMBL" id="CAJNAQ010000005">
    <property type="protein sequence ID" value="CAE6495965.1"/>
    <property type="molecule type" value="Genomic_DNA"/>
</dbReference>
<proteinExistence type="predicted"/>
<accession>A0A812F508</accession>
<gene>
    <name evidence="1" type="ORF">NUZ5A_50473</name>
</gene>
<sequence>MKAVFLLVTVIAITTVFLIPPHMPQMIVQDAFAKEFDLDSIGFERISETVSIIDADAFTYDFQGRYGIYTSNMVQKSFLEAGKIYYVIHKVKPKPTDFPNNTQSATVGYAFHPGVVPPEEFIETSTIGDSYKFTMDPQKSFFVRFSVSIDEVRKYSYQFHQNFYQNDTMIGGSEGTGPFTVVGKYSNAIGEDGRCKVNDFTLVIKHDYSTIVCTTKETKTKLQNRGWALE</sequence>
<name>A0A812F508_9ARCH</name>
<comment type="caution">
    <text evidence="1">The sequence shown here is derived from an EMBL/GenBank/DDBJ whole genome shotgun (WGS) entry which is preliminary data.</text>
</comment>
<dbReference type="Proteomes" id="UP000655759">
    <property type="component" value="Unassembled WGS sequence"/>
</dbReference>
<organism evidence="1 2">
    <name type="scientific">Candidatus Nitrosotenuis uzonensis</name>
    <dbReference type="NCBI Taxonomy" id="1407055"/>
    <lineage>
        <taxon>Archaea</taxon>
        <taxon>Nitrososphaerota</taxon>
        <taxon>Candidatus Nitrosotenuis</taxon>
    </lineage>
</organism>
<dbReference type="AlphaFoldDB" id="A0A812F508"/>
<dbReference type="RefSeq" id="WP_205099468.1">
    <property type="nucleotide sequence ID" value="NZ_CAJNAQ010000005.1"/>
</dbReference>
<evidence type="ECO:0000313" key="1">
    <source>
        <dbReference type="EMBL" id="CAE6495965.1"/>
    </source>
</evidence>